<feature type="compositionally biased region" description="Polar residues" evidence="1">
    <location>
        <begin position="25"/>
        <end position="38"/>
    </location>
</feature>
<accession>A0A2T3ZJM8</accession>
<evidence type="ECO:0000256" key="1">
    <source>
        <dbReference type="SAM" id="MobiDB-lite"/>
    </source>
</evidence>
<evidence type="ECO:0000313" key="3">
    <source>
        <dbReference type="Proteomes" id="UP000240493"/>
    </source>
</evidence>
<dbReference type="Proteomes" id="UP000240493">
    <property type="component" value="Unassembled WGS sequence"/>
</dbReference>
<feature type="region of interest" description="Disordered" evidence="1">
    <location>
        <begin position="25"/>
        <end position="108"/>
    </location>
</feature>
<reference evidence="2 3" key="1">
    <citation type="submission" date="2016-07" db="EMBL/GenBank/DDBJ databases">
        <title>Multiple horizontal gene transfer events from other fungi enriched the ability of initially mycotrophic Trichoderma (Ascomycota) to feed on dead plant biomass.</title>
        <authorList>
            <consortium name="DOE Joint Genome Institute"/>
            <person name="Aerts A."/>
            <person name="Atanasova L."/>
            <person name="Chenthamara K."/>
            <person name="Zhang J."/>
            <person name="Grujic M."/>
            <person name="Henrissat B."/>
            <person name="Kuo A."/>
            <person name="Salamov A."/>
            <person name="Lipzen A."/>
            <person name="Labutti K."/>
            <person name="Barry K."/>
            <person name="Miao Y."/>
            <person name="Rahimi M.J."/>
            <person name="Shen Q."/>
            <person name="Grigoriev I.V."/>
            <person name="Kubicek C.P."/>
            <person name="Druzhinina I.S."/>
        </authorList>
    </citation>
    <scope>NUCLEOTIDE SEQUENCE [LARGE SCALE GENOMIC DNA]</scope>
    <source>
        <strain evidence="2 3">CBS 433.97</strain>
    </source>
</reference>
<dbReference type="AlphaFoldDB" id="A0A2T3ZJM8"/>
<organism evidence="2 3">
    <name type="scientific">Trichoderma asperellum (strain ATCC 204424 / CBS 433.97 / NBRC 101777)</name>
    <dbReference type="NCBI Taxonomy" id="1042311"/>
    <lineage>
        <taxon>Eukaryota</taxon>
        <taxon>Fungi</taxon>
        <taxon>Dikarya</taxon>
        <taxon>Ascomycota</taxon>
        <taxon>Pezizomycotina</taxon>
        <taxon>Sordariomycetes</taxon>
        <taxon>Hypocreomycetidae</taxon>
        <taxon>Hypocreales</taxon>
        <taxon>Hypocreaceae</taxon>
        <taxon>Trichoderma</taxon>
    </lineage>
</organism>
<proteinExistence type="predicted"/>
<protein>
    <submittedName>
        <fullName evidence="2">Uncharacterized protein</fullName>
    </submittedName>
</protein>
<keyword evidence="3" id="KW-1185">Reference proteome</keyword>
<name>A0A2T3ZJM8_TRIA4</name>
<dbReference type="EMBL" id="KZ679257">
    <property type="protein sequence ID" value="PTB44973.1"/>
    <property type="molecule type" value="Genomic_DNA"/>
</dbReference>
<sequence>MAKFRVSSQLEVRTVGAVYRTLLLETTGNKNNSQNLKSRASPAPQAKEERQCPMPWPKLLDSEPQGHRAPGRPPGHTKAAAAAPFSQAEKPRLWMPERGQSGAVGGGRWAYKQQRLPCMVSGGRAMQSPS</sequence>
<gene>
    <name evidence="2" type="ORF">M441DRAFT_43096</name>
</gene>
<evidence type="ECO:0000313" key="2">
    <source>
        <dbReference type="EMBL" id="PTB44973.1"/>
    </source>
</evidence>